<feature type="chain" id="PRO_5047482208" evidence="1">
    <location>
        <begin position="22"/>
        <end position="124"/>
    </location>
</feature>
<dbReference type="EMBL" id="BMDQ01000002">
    <property type="protein sequence ID" value="GGI57480.1"/>
    <property type="molecule type" value="Genomic_DNA"/>
</dbReference>
<dbReference type="RefSeq" id="WP_188374391.1">
    <property type="nucleotide sequence ID" value="NZ_BMDQ01000002.1"/>
</dbReference>
<sequence>MKNVFQLVMLVLVLAQSIGFSQEATTVKIPLQDTKTIIDTEKFKDAVGSFLLEEANFELKIVQEGNKMFIVTEFSKDVLVQKNETTLREPTRGVDLELVDDNVNALKYSQNGYETLIKRVVIKN</sequence>
<accession>A0ABQ2BYB8</accession>
<gene>
    <name evidence="2" type="ORF">GCM10011444_17890</name>
</gene>
<keyword evidence="1" id="KW-0732">Signal</keyword>
<reference evidence="3" key="1">
    <citation type="journal article" date="2019" name="Int. J. Syst. Evol. Microbiol.">
        <title>The Global Catalogue of Microorganisms (GCM) 10K type strain sequencing project: providing services to taxonomists for standard genome sequencing and annotation.</title>
        <authorList>
            <consortium name="The Broad Institute Genomics Platform"/>
            <consortium name="The Broad Institute Genome Sequencing Center for Infectious Disease"/>
            <person name="Wu L."/>
            <person name="Ma J."/>
        </authorList>
    </citation>
    <scope>NUCLEOTIDE SEQUENCE [LARGE SCALE GENOMIC DNA]</scope>
    <source>
        <strain evidence="3">CCM 8681</strain>
    </source>
</reference>
<feature type="signal peptide" evidence="1">
    <location>
        <begin position="1"/>
        <end position="21"/>
    </location>
</feature>
<proteinExistence type="predicted"/>
<evidence type="ECO:0000313" key="3">
    <source>
        <dbReference type="Proteomes" id="UP000624701"/>
    </source>
</evidence>
<evidence type="ECO:0000313" key="2">
    <source>
        <dbReference type="EMBL" id="GGI57480.1"/>
    </source>
</evidence>
<protein>
    <submittedName>
        <fullName evidence="2">Uncharacterized protein</fullName>
    </submittedName>
</protein>
<dbReference type="Proteomes" id="UP000624701">
    <property type="component" value="Unassembled WGS sequence"/>
</dbReference>
<organism evidence="2 3">
    <name type="scientific">Winogradskyella haliclonae</name>
    <dbReference type="NCBI Taxonomy" id="2048558"/>
    <lineage>
        <taxon>Bacteria</taxon>
        <taxon>Pseudomonadati</taxon>
        <taxon>Bacteroidota</taxon>
        <taxon>Flavobacteriia</taxon>
        <taxon>Flavobacteriales</taxon>
        <taxon>Flavobacteriaceae</taxon>
        <taxon>Winogradskyella</taxon>
    </lineage>
</organism>
<comment type="caution">
    <text evidence="2">The sequence shown here is derived from an EMBL/GenBank/DDBJ whole genome shotgun (WGS) entry which is preliminary data.</text>
</comment>
<evidence type="ECO:0000256" key="1">
    <source>
        <dbReference type="SAM" id="SignalP"/>
    </source>
</evidence>
<keyword evidence="3" id="KW-1185">Reference proteome</keyword>
<name>A0ABQ2BYB8_9FLAO</name>